<dbReference type="FunFam" id="3.50.50.60:FF:000007">
    <property type="entry name" value="Alkyl hydroperoxide reductase, F subunit"/>
    <property type="match status" value="1"/>
</dbReference>
<dbReference type="Gene3D" id="3.50.50.60">
    <property type="entry name" value="FAD/NAD(P)-binding domain"/>
    <property type="match status" value="2"/>
</dbReference>
<dbReference type="InterPro" id="IPR012336">
    <property type="entry name" value="Thioredoxin-like_fold"/>
</dbReference>
<keyword evidence="5 13" id="KW-0560">Oxidoreductase</keyword>
<evidence type="ECO:0000313" key="13">
    <source>
        <dbReference type="EMBL" id="MBR7782532.1"/>
    </source>
</evidence>
<evidence type="ECO:0000256" key="1">
    <source>
        <dbReference type="ARBA" id="ARBA00009333"/>
    </source>
</evidence>
<dbReference type="PRINTS" id="PR00368">
    <property type="entry name" value="FADPNR"/>
</dbReference>
<feature type="disulfide bond" description="Redox-active" evidence="10">
    <location>
        <begin position="342"/>
        <end position="345"/>
    </location>
</feature>
<evidence type="ECO:0000256" key="4">
    <source>
        <dbReference type="ARBA" id="ARBA00022827"/>
    </source>
</evidence>
<dbReference type="InterPro" id="IPR044142">
    <property type="entry name" value="AhpF_NTD_N"/>
</dbReference>
<evidence type="ECO:0000256" key="6">
    <source>
        <dbReference type="ARBA" id="ARBA00023027"/>
    </source>
</evidence>
<dbReference type="InterPro" id="IPR036188">
    <property type="entry name" value="FAD/NAD-bd_sf"/>
</dbReference>
<dbReference type="CDD" id="cd03026">
    <property type="entry name" value="AhpF_NTD_C"/>
    <property type="match status" value="1"/>
</dbReference>
<keyword evidence="4 9" id="KW-0274">FAD</keyword>
<feature type="domain" description="Thioredoxin-like fold" evidence="12">
    <location>
        <begin position="119"/>
        <end position="194"/>
    </location>
</feature>
<comment type="subunit">
    <text evidence="2">Homodimer.</text>
</comment>
<dbReference type="InterPro" id="IPR023753">
    <property type="entry name" value="FAD/NAD-binding_dom"/>
</dbReference>
<dbReference type="NCBIfam" id="TIGR03140">
    <property type="entry name" value="AhpF"/>
    <property type="match status" value="1"/>
</dbReference>
<evidence type="ECO:0000256" key="9">
    <source>
        <dbReference type="PIRSR" id="PIRSR000238-1"/>
    </source>
</evidence>
<dbReference type="InterPro" id="IPR008255">
    <property type="entry name" value="Pyr_nucl-diS_OxRdtase_2_AS"/>
</dbReference>
<dbReference type="SUPFAM" id="SSF51905">
    <property type="entry name" value="FAD/NAD(P)-binding domain"/>
    <property type="match status" value="1"/>
</dbReference>
<organism evidence="13 14">
    <name type="scientific">Undibacterium luofuense</name>
    <dbReference type="NCBI Taxonomy" id="2828733"/>
    <lineage>
        <taxon>Bacteria</taxon>
        <taxon>Pseudomonadati</taxon>
        <taxon>Pseudomonadota</taxon>
        <taxon>Betaproteobacteria</taxon>
        <taxon>Burkholderiales</taxon>
        <taxon>Oxalobacteraceae</taxon>
        <taxon>Undibacterium</taxon>
    </lineage>
</organism>
<dbReference type="InterPro" id="IPR044141">
    <property type="entry name" value="AhpF_NTD_C"/>
</dbReference>
<evidence type="ECO:0000259" key="12">
    <source>
        <dbReference type="Pfam" id="PF13192"/>
    </source>
</evidence>
<dbReference type="GO" id="GO:0051287">
    <property type="term" value="F:NAD binding"/>
    <property type="evidence" value="ECO:0007669"/>
    <property type="project" value="InterPro"/>
</dbReference>
<dbReference type="PIRSF" id="PIRSF000238">
    <property type="entry name" value="AhpF"/>
    <property type="match status" value="1"/>
</dbReference>
<gene>
    <name evidence="13" type="primary">ahpF</name>
    <name evidence="13" type="ORF">KDM89_10275</name>
</gene>
<evidence type="ECO:0000313" key="14">
    <source>
        <dbReference type="Proteomes" id="UP000680067"/>
    </source>
</evidence>
<keyword evidence="3" id="KW-0285">Flavoprotein</keyword>
<accession>A0A941I590</accession>
<dbReference type="GO" id="GO:0016668">
    <property type="term" value="F:oxidoreductase activity, acting on a sulfur group of donors, NAD(P) as acceptor"/>
    <property type="evidence" value="ECO:0007669"/>
    <property type="project" value="UniProtKB-ARBA"/>
</dbReference>
<keyword evidence="7 10" id="KW-1015">Disulfide bond</keyword>
<dbReference type="Pfam" id="PF07992">
    <property type="entry name" value="Pyr_redox_2"/>
    <property type="match status" value="1"/>
</dbReference>
<dbReference type="RefSeq" id="WP_212687838.1">
    <property type="nucleotide sequence ID" value="NZ_JAGSPN010000006.1"/>
</dbReference>
<dbReference type="PROSITE" id="PS51354">
    <property type="entry name" value="GLUTAREDOXIN_2"/>
    <property type="match status" value="1"/>
</dbReference>
<dbReference type="GO" id="GO:0000302">
    <property type="term" value="P:response to reactive oxygen species"/>
    <property type="evidence" value="ECO:0007669"/>
    <property type="project" value="InterPro"/>
</dbReference>
<dbReference type="InterPro" id="IPR012081">
    <property type="entry name" value="Alkyl_hydroperoxide_Rdtase_suF"/>
</dbReference>
<evidence type="ECO:0000259" key="11">
    <source>
        <dbReference type="Pfam" id="PF07992"/>
    </source>
</evidence>
<dbReference type="GO" id="GO:0102039">
    <property type="term" value="F:NADH-dependent peroxiredoxin activity"/>
    <property type="evidence" value="ECO:0007669"/>
    <property type="project" value="InterPro"/>
</dbReference>
<dbReference type="PROSITE" id="PS00573">
    <property type="entry name" value="PYRIDINE_REDOX_2"/>
    <property type="match status" value="1"/>
</dbReference>
<evidence type="ECO:0000256" key="7">
    <source>
        <dbReference type="ARBA" id="ARBA00023157"/>
    </source>
</evidence>
<protein>
    <submittedName>
        <fullName evidence="13">Alkyl hydroperoxide reductase subunit F</fullName>
        <ecNumber evidence="13">1.8.1.-</ecNumber>
    </submittedName>
</protein>
<dbReference type="AlphaFoldDB" id="A0A941I590"/>
<dbReference type="GO" id="GO:0032991">
    <property type="term" value="C:protein-containing complex"/>
    <property type="evidence" value="ECO:0007669"/>
    <property type="project" value="UniProtKB-ARBA"/>
</dbReference>
<evidence type="ECO:0000256" key="3">
    <source>
        <dbReference type="ARBA" id="ARBA00022630"/>
    </source>
</evidence>
<dbReference type="Pfam" id="PF13192">
    <property type="entry name" value="Thioredoxin_3"/>
    <property type="match status" value="1"/>
</dbReference>
<sequence>MLDTNLKTQLKAYLERLTRPVQLILTPDDSDKSREMQTLLSEIAELSDKISIAEDADPALRRPSFAVTSPGHDIGIRFAGIPMGHEFTSLVLALLQAGGHPPKADVGVIEQIRAIDQEMLFEVYISLSCQNCPEVVQSLNLMAVLNPKIRAVMIDGALFQSEVEQREIMAVPTVFLNGQVFGQGRMTVEEILAKLDSSAGSKAAEKLNEKAPYDVLIVGGGPAGAAAAIYAARKGIRTGIVAERFGGQTLDTMAIENFISVQETEGPKFAVALEQHVKAYDVDIMNLQRAEKLTQQDGLHQVQLVSGATLKAKAVILATGARWREMNVPGEKEYRNRGVAYCPHCDGPLFKGKRVAVVGGGNSGVEAAIDLAGIVQHVTLLEFADQLKADAVLQRKLHSLPNVTVITNAPTTEVHGDGKKVNAISYEDRVSGSLNKVELEGVFVQIGLVPNTEWLKGTLELSRHGEIQTNAHGQTSVPGVFAAGDVTTVPYKQIVIAVGEGAKSALGAFDYLIRQ</sequence>
<keyword evidence="9" id="KW-0521">NADP</keyword>
<feature type="binding site" evidence="9">
    <location>
        <begin position="354"/>
        <end position="368"/>
    </location>
    <ligand>
        <name>NAD(+)</name>
        <dbReference type="ChEBI" id="CHEBI:57540"/>
    </ligand>
</feature>
<comment type="cofactor">
    <cofactor evidence="9">
        <name>FAD</name>
        <dbReference type="ChEBI" id="CHEBI:57692"/>
    </cofactor>
    <text evidence="9">Binds 1 FAD per subunit.</text>
</comment>
<dbReference type="InterPro" id="IPR050097">
    <property type="entry name" value="Ferredoxin-NADP_redctase_2"/>
</dbReference>
<keyword evidence="8 10" id="KW-0676">Redox-active center</keyword>
<proteinExistence type="inferred from homology"/>
<evidence type="ECO:0000256" key="8">
    <source>
        <dbReference type="ARBA" id="ARBA00023284"/>
    </source>
</evidence>
<dbReference type="SUPFAM" id="SSF52833">
    <property type="entry name" value="Thioredoxin-like"/>
    <property type="match status" value="2"/>
</dbReference>
<keyword evidence="14" id="KW-1185">Reference proteome</keyword>
<dbReference type="CDD" id="cd02974">
    <property type="entry name" value="AhpF_NTD_N"/>
    <property type="match status" value="1"/>
</dbReference>
<feature type="binding site" evidence="9">
    <location>
        <begin position="214"/>
        <end position="229"/>
    </location>
    <ligand>
        <name>FAD</name>
        <dbReference type="ChEBI" id="CHEBI:57692"/>
    </ligand>
</feature>
<comment type="similarity">
    <text evidence="1">Belongs to the class-II pyridine nucleotide-disulfide oxidoreductase family.</text>
</comment>
<reference evidence="13" key="1">
    <citation type="submission" date="2021-04" db="EMBL/GenBank/DDBJ databases">
        <title>novel species isolated from subtropical streams in China.</title>
        <authorList>
            <person name="Lu H."/>
        </authorList>
    </citation>
    <scope>NUCLEOTIDE SEQUENCE</scope>
    <source>
        <strain evidence="13">LFS511W</strain>
    </source>
</reference>
<dbReference type="PRINTS" id="PR00469">
    <property type="entry name" value="PNDRDTASEII"/>
</dbReference>
<feature type="domain" description="FAD/NAD(P)-binding" evidence="11">
    <location>
        <begin position="213"/>
        <end position="501"/>
    </location>
</feature>
<dbReference type="Gene3D" id="3.40.30.80">
    <property type="match status" value="1"/>
</dbReference>
<name>A0A941I590_9BURK</name>
<dbReference type="EC" id="1.8.1.-" evidence="13"/>
<evidence type="ECO:0000256" key="5">
    <source>
        <dbReference type="ARBA" id="ARBA00023002"/>
    </source>
</evidence>
<dbReference type="Proteomes" id="UP000680067">
    <property type="component" value="Unassembled WGS sequence"/>
</dbReference>
<feature type="binding site" evidence="9">
    <location>
        <begin position="475"/>
        <end position="485"/>
    </location>
    <ligand>
        <name>FAD</name>
        <dbReference type="ChEBI" id="CHEBI:57692"/>
    </ligand>
</feature>
<comment type="caution">
    <text evidence="13">The sequence shown here is derived from an EMBL/GenBank/DDBJ whole genome shotgun (WGS) entry which is preliminary data.</text>
</comment>
<evidence type="ECO:0000256" key="2">
    <source>
        <dbReference type="ARBA" id="ARBA00011738"/>
    </source>
</evidence>
<evidence type="ECO:0000256" key="10">
    <source>
        <dbReference type="PIRSR" id="PIRSR000238-2"/>
    </source>
</evidence>
<dbReference type="GO" id="GO:0050660">
    <property type="term" value="F:flavin adenine dinucleotide binding"/>
    <property type="evidence" value="ECO:0007669"/>
    <property type="project" value="InterPro"/>
</dbReference>
<dbReference type="EMBL" id="JAGSPN010000006">
    <property type="protein sequence ID" value="MBR7782532.1"/>
    <property type="molecule type" value="Genomic_DNA"/>
</dbReference>
<dbReference type="InterPro" id="IPR036249">
    <property type="entry name" value="Thioredoxin-like_sf"/>
</dbReference>
<keyword evidence="6 9" id="KW-0520">NAD</keyword>
<dbReference type="PANTHER" id="PTHR48105">
    <property type="entry name" value="THIOREDOXIN REDUCTASE 1-RELATED-RELATED"/>
    <property type="match status" value="1"/>
</dbReference>
<dbReference type="GO" id="GO:0005829">
    <property type="term" value="C:cytosol"/>
    <property type="evidence" value="ECO:0007669"/>
    <property type="project" value="UniProtKB-ARBA"/>
</dbReference>